<dbReference type="CDD" id="cd19499">
    <property type="entry name" value="RecA-like_ClpB_Hsp104-like"/>
    <property type="match status" value="1"/>
</dbReference>
<dbReference type="CDD" id="cd00009">
    <property type="entry name" value="AAA"/>
    <property type="match status" value="1"/>
</dbReference>
<dbReference type="PATRIC" id="fig|1619103.3.peg.838"/>
<keyword evidence="5" id="KW-1133">Transmembrane helix</keyword>
<accession>A0A0G0X8V4</accession>
<protein>
    <submittedName>
        <fullName evidence="8">Chaperone, Hsp100 family, ClpC-type</fullName>
    </submittedName>
</protein>
<evidence type="ECO:0000256" key="5">
    <source>
        <dbReference type="SAM" id="Phobius"/>
    </source>
</evidence>
<evidence type="ECO:0000259" key="6">
    <source>
        <dbReference type="SMART" id="SM00382"/>
    </source>
</evidence>
<dbReference type="InterPro" id="IPR041546">
    <property type="entry name" value="ClpA/ClpB_AAA_lid"/>
</dbReference>
<dbReference type="Pfam" id="PF10431">
    <property type="entry name" value="ClpB_D2-small"/>
    <property type="match status" value="1"/>
</dbReference>
<dbReference type="STRING" id="1619103.UU80_C0028G0005"/>
<dbReference type="AlphaFoldDB" id="A0A0G0X8V4"/>
<dbReference type="InterPro" id="IPR050130">
    <property type="entry name" value="ClpA_ClpB"/>
</dbReference>
<feature type="domain" description="AAA+ ATPase" evidence="6">
    <location>
        <begin position="608"/>
        <end position="756"/>
    </location>
</feature>
<keyword evidence="5" id="KW-0812">Transmembrane</keyword>
<keyword evidence="5" id="KW-0472">Membrane</keyword>
<feature type="domain" description="AAA+ ATPase" evidence="6">
    <location>
        <begin position="331"/>
        <end position="476"/>
    </location>
</feature>
<dbReference type="InterPro" id="IPR003593">
    <property type="entry name" value="AAA+_ATPase"/>
</dbReference>
<dbReference type="GO" id="GO:0034605">
    <property type="term" value="P:cellular response to heat"/>
    <property type="evidence" value="ECO:0007669"/>
    <property type="project" value="TreeGrafter"/>
</dbReference>
<evidence type="ECO:0000256" key="2">
    <source>
        <dbReference type="ARBA" id="ARBA00022741"/>
    </source>
</evidence>
<dbReference type="SMART" id="SM00382">
    <property type="entry name" value="AAA"/>
    <property type="match status" value="2"/>
</dbReference>
<feature type="transmembrane region" description="Helical" evidence="5">
    <location>
        <begin position="68"/>
        <end position="92"/>
    </location>
</feature>
<dbReference type="SMART" id="SM01086">
    <property type="entry name" value="ClpB_D2-small"/>
    <property type="match status" value="1"/>
</dbReference>
<name>A0A0G0X8V4_UNCKA</name>
<dbReference type="SUPFAM" id="SSF52540">
    <property type="entry name" value="P-loop containing nucleoside triphosphate hydrolases"/>
    <property type="match status" value="2"/>
</dbReference>
<dbReference type="InterPro" id="IPR003959">
    <property type="entry name" value="ATPase_AAA_core"/>
</dbReference>
<feature type="domain" description="Clp ATPase C-terminal" evidence="7">
    <location>
        <begin position="774"/>
        <end position="865"/>
    </location>
</feature>
<keyword evidence="4" id="KW-0143">Chaperone</keyword>
<gene>
    <name evidence="8" type="ORF">UU80_C0028G0005</name>
</gene>
<evidence type="ECO:0000256" key="1">
    <source>
        <dbReference type="ARBA" id="ARBA00022737"/>
    </source>
</evidence>
<evidence type="ECO:0000313" key="9">
    <source>
        <dbReference type="Proteomes" id="UP000034920"/>
    </source>
</evidence>
<proteinExistence type="predicted"/>
<keyword evidence="3" id="KW-0067">ATP-binding</keyword>
<evidence type="ECO:0000313" key="8">
    <source>
        <dbReference type="EMBL" id="KKS21484.1"/>
    </source>
</evidence>
<dbReference type="Gene3D" id="3.40.50.300">
    <property type="entry name" value="P-loop containing nucleotide triphosphate hydrolases"/>
    <property type="match status" value="2"/>
</dbReference>
<dbReference type="PANTHER" id="PTHR11638">
    <property type="entry name" value="ATP-DEPENDENT CLP PROTEASE"/>
    <property type="match status" value="1"/>
</dbReference>
<reference evidence="8 9" key="1">
    <citation type="journal article" date="2015" name="Nature">
        <title>rRNA introns, odd ribosomes, and small enigmatic genomes across a large radiation of phyla.</title>
        <authorList>
            <person name="Brown C.T."/>
            <person name="Hug L.A."/>
            <person name="Thomas B.C."/>
            <person name="Sharon I."/>
            <person name="Castelle C.J."/>
            <person name="Singh A."/>
            <person name="Wilkins M.J."/>
            <person name="Williams K.H."/>
            <person name="Banfield J.F."/>
        </authorList>
    </citation>
    <scope>NUCLEOTIDE SEQUENCE [LARGE SCALE GENOMIC DNA]</scope>
</reference>
<dbReference type="PANTHER" id="PTHR11638:SF18">
    <property type="entry name" value="HEAT SHOCK PROTEIN 104"/>
    <property type="match status" value="1"/>
</dbReference>
<dbReference type="Pfam" id="PF17871">
    <property type="entry name" value="AAA_lid_9"/>
    <property type="match status" value="1"/>
</dbReference>
<dbReference type="Pfam" id="PF00004">
    <property type="entry name" value="AAA"/>
    <property type="match status" value="1"/>
</dbReference>
<dbReference type="Proteomes" id="UP000034920">
    <property type="component" value="Unassembled WGS sequence"/>
</dbReference>
<evidence type="ECO:0000259" key="7">
    <source>
        <dbReference type="SMART" id="SM01086"/>
    </source>
</evidence>
<dbReference type="FunFam" id="3.40.50.300:FF:000025">
    <property type="entry name" value="ATP-dependent Clp protease subunit"/>
    <property type="match status" value="1"/>
</dbReference>
<sequence>MLNLPGTIVDFLYWWLVSAPKRIYITFQRATALINNELSFTLNIRLMFTPLFGDYTVVGRMIGFTFRIWEIIVGSLILIVMWIFTLISPLIWWSLPLFIIYNMKWAITPIIITAYLLRTTAVANTPRKRTGEIKEDNLSDNELKACYRLKAISQLHKVQSKKSESVLRLLHLPEIQFVLKKAELLNEEFIKELSKKAENIEATALSKTAYDYAKNTDTRYVETEHIFLALLALIPDSETFLAVFSSDLPTVEGTVKWIVSEREELSRIFFWQEDYQLPTMGGIGKGMTGRVTPLLDSVSEDFTRKAQKGWIRKIIGREKEIKEIAQILSGSKVNILIVGEPGSGKTSIVKGIAFRILKGFEYDAIKFKRIVSLETSSLIAGTKSAGELSEKLNRIMDEVEKSGDIILFIDEIHTLISAVQGEGADVSNIFSILEPHLTDHNIQFIGATTIENYRKYIEPNGAFARLFEIVEVPPSSRDDTIEILKYVSGFFQNEYKILITFPAIKRVIGLSDKLIHERVLPDKAIDILNRTASTVAYSTRYLTAEDVAKEISEITHVPVTAISEDESSKLLNIENEMKKRVIGQDNAIMQIGAALKRARVGIRNESKPIASFLFVGTTGVGKTETTKTLAKTYFGDEEAMIRLDMSEYQQRDSIDRLIGTPDGRSKGVLSEAVRTKPFALILLDEIEKADSNILLTFLQVLDDGRLTDTTGRVVDFTNTIIIATSNVGTRSIQEIVQRDGSFEQMRDAVMKNVRQHYAPEFLNRFNGIIVFKPLNILAVKKIADLLLNRVRKMADEKGVKVSFKEELIDELVKRGYSPEWGARPLARLIETSVETNLAEKLLAKTLNKGDTVELGMEVFDNAESFND</sequence>
<organism evidence="8 9">
    <name type="scientific">candidate division WWE3 bacterium GW2011_GWA1_41_8</name>
    <dbReference type="NCBI Taxonomy" id="1619103"/>
    <lineage>
        <taxon>Bacteria</taxon>
        <taxon>Katanobacteria</taxon>
    </lineage>
</organism>
<dbReference type="GO" id="GO:0005524">
    <property type="term" value="F:ATP binding"/>
    <property type="evidence" value="ECO:0007669"/>
    <property type="project" value="UniProtKB-KW"/>
</dbReference>
<keyword evidence="1" id="KW-0677">Repeat</keyword>
<dbReference type="PRINTS" id="PR00300">
    <property type="entry name" value="CLPPROTEASEA"/>
</dbReference>
<comment type="caution">
    <text evidence="8">The sequence shown here is derived from an EMBL/GenBank/DDBJ whole genome shotgun (WGS) entry which is preliminary data.</text>
</comment>
<dbReference type="Gene3D" id="1.10.8.60">
    <property type="match status" value="2"/>
</dbReference>
<evidence type="ECO:0000256" key="4">
    <source>
        <dbReference type="ARBA" id="ARBA00023186"/>
    </source>
</evidence>
<dbReference type="GO" id="GO:0005737">
    <property type="term" value="C:cytoplasm"/>
    <property type="evidence" value="ECO:0007669"/>
    <property type="project" value="TreeGrafter"/>
</dbReference>
<keyword evidence="2" id="KW-0547">Nucleotide-binding</keyword>
<dbReference type="EMBL" id="LCCA01000028">
    <property type="protein sequence ID" value="KKS21484.1"/>
    <property type="molecule type" value="Genomic_DNA"/>
</dbReference>
<evidence type="ECO:0000256" key="3">
    <source>
        <dbReference type="ARBA" id="ARBA00022840"/>
    </source>
</evidence>
<dbReference type="Pfam" id="PF07724">
    <property type="entry name" value="AAA_2"/>
    <property type="match status" value="1"/>
</dbReference>
<dbReference type="InterPro" id="IPR019489">
    <property type="entry name" value="Clp_ATPase_C"/>
</dbReference>
<dbReference type="InterPro" id="IPR027417">
    <property type="entry name" value="P-loop_NTPase"/>
</dbReference>
<dbReference type="InterPro" id="IPR001270">
    <property type="entry name" value="ClpA/B"/>
</dbReference>
<dbReference type="GO" id="GO:0016887">
    <property type="term" value="F:ATP hydrolysis activity"/>
    <property type="evidence" value="ECO:0007669"/>
    <property type="project" value="InterPro"/>
</dbReference>